<keyword evidence="1" id="KW-0732">Signal</keyword>
<evidence type="ECO:0000313" key="2">
    <source>
        <dbReference type="EMBL" id="AXJ01357.1"/>
    </source>
</evidence>
<protein>
    <submittedName>
        <fullName evidence="2">NHL repeat-containing protein</fullName>
    </submittedName>
</protein>
<organism evidence="2 3">
    <name type="scientific">Cyclonatronum proteinivorum</name>
    <dbReference type="NCBI Taxonomy" id="1457365"/>
    <lineage>
        <taxon>Bacteria</taxon>
        <taxon>Pseudomonadati</taxon>
        <taxon>Balneolota</taxon>
        <taxon>Balneolia</taxon>
        <taxon>Balneolales</taxon>
        <taxon>Cyclonatronaceae</taxon>
        <taxon>Cyclonatronum</taxon>
    </lineage>
</organism>
<proteinExistence type="predicted"/>
<gene>
    <name evidence="2" type="ORF">CYPRO_2108</name>
</gene>
<name>A0A345ULK5_9BACT</name>
<dbReference type="SUPFAM" id="SSF101898">
    <property type="entry name" value="NHL repeat"/>
    <property type="match status" value="1"/>
</dbReference>
<dbReference type="Proteomes" id="UP000254808">
    <property type="component" value="Chromosome"/>
</dbReference>
<dbReference type="Gene3D" id="2.120.10.30">
    <property type="entry name" value="TolB, C-terminal domain"/>
    <property type="match status" value="1"/>
</dbReference>
<dbReference type="AlphaFoldDB" id="A0A345ULK5"/>
<reference evidence="2 3" key="1">
    <citation type="submission" date="2018-03" db="EMBL/GenBank/DDBJ databases">
        <title>Phenotypic and genomic properties of Cyclonatronum proteinivorum gen. nov., sp. nov., a haloalkaliphilic bacteroidete from soda lakes possessing Na+-translocating rhodopsin.</title>
        <authorList>
            <person name="Toshchakov S.V."/>
            <person name="Korzhenkov A."/>
            <person name="Samarov N.I."/>
            <person name="Kublanov I.V."/>
            <person name="Muntyan M.S."/>
            <person name="Sorokin D.Y."/>
        </authorList>
    </citation>
    <scope>NUCLEOTIDE SEQUENCE [LARGE SCALE GENOMIC DNA]</scope>
    <source>
        <strain evidence="2 3">Omega</strain>
    </source>
</reference>
<evidence type="ECO:0000256" key="1">
    <source>
        <dbReference type="SAM" id="SignalP"/>
    </source>
</evidence>
<feature type="chain" id="PRO_5016574716" evidence="1">
    <location>
        <begin position="30"/>
        <end position="321"/>
    </location>
</feature>
<dbReference type="EMBL" id="CP027806">
    <property type="protein sequence ID" value="AXJ01357.1"/>
    <property type="molecule type" value="Genomic_DNA"/>
</dbReference>
<keyword evidence="3" id="KW-1185">Reference proteome</keyword>
<dbReference type="PROSITE" id="PS51257">
    <property type="entry name" value="PROKAR_LIPOPROTEIN"/>
    <property type="match status" value="1"/>
</dbReference>
<accession>A0A345ULK5</accession>
<dbReference type="InterPro" id="IPR011042">
    <property type="entry name" value="6-blade_b-propeller_TolB-like"/>
</dbReference>
<feature type="signal peptide" evidence="1">
    <location>
        <begin position="1"/>
        <end position="29"/>
    </location>
</feature>
<sequence length="321" mass="35619">MFLSRMMRSIALSVILPVLMLVFMGCASATPNTDQLASLTNGESQGVEESHHPAYQGQPWDVLAEGLRGAYAMDMVPGQNRIFIIEQGRHRLLVLDLQGRRVDSLGVRGRSNYRFDRPSAIDATNGLQLYIADRNNARIQLFDRRLSYLSTITPDSDRAGSNDFFRPGAVAVTAFGDVFAADSDAGALLRFDQNGRLQQRTDLRDTELMLPLRDLLVHDESLFVLESGRGLVHELGSQGSWRRFISGTEGSRAMAADQGGLWVANETELVRFSWQGRELLRAPHLLEEAPVALGIHENMLYLLTASKLFRINSAGWTSDGL</sequence>
<dbReference type="KEGG" id="cprv:CYPRO_2108"/>
<evidence type="ECO:0000313" key="3">
    <source>
        <dbReference type="Proteomes" id="UP000254808"/>
    </source>
</evidence>